<feature type="chain" id="PRO_5046608421" evidence="3">
    <location>
        <begin position="29"/>
        <end position="419"/>
    </location>
</feature>
<dbReference type="RefSeq" id="WP_343860360.1">
    <property type="nucleotide sequence ID" value="NZ_BAAAFD010000007.1"/>
</dbReference>
<dbReference type="EMBL" id="BAAAFD010000007">
    <property type="protein sequence ID" value="GAA0857686.1"/>
    <property type="molecule type" value="Genomic_DNA"/>
</dbReference>
<dbReference type="InterPro" id="IPR019734">
    <property type="entry name" value="TPR_rpt"/>
</dbReference>
<dbReference type="InterPro" id="IPR011990">
    <property type="entry name" value="TPR-like_helical_dom_sf"/>
</dbReference>
<evidence type="ECO:0000256" key="3">
    <source>
        <dbReference type="SAM" id="SignalP"/>
    </source>
</evidence>
<dbReference type="Pfam" id="PF13176">
    <property type="entry name" value="TPR_7"/>
    <property type="match status" value="1"/>
</dbReference>
<keyword evidence="2" id="KW-0802">TPR repeat</keyword>
<keyword evidence="1" id="KW-0677">Repeat</keyword>
<dbReference type="PANTHER" id="PTHR44186">
    <property type="match status" value="1"/>
</dbReference>
<comment type="caution">
    <text evidence="4">The sequence shown here is derived from an EMBL/GenBank/DDBJ whole genome shotgun (WGS) entry which is preliminary data.</text>
</comment>
<reference evidence="4 5" key="1">
    <citation type="journal article" date="2019" name="Int. J. Syst. Evol. Microbiol.">
        <title>The Global Catalogue of Microorganisms (GCM) 10K type strain sequencing project: providing services to taxonomists for standard genome sequencing and annotation.</title>
        <authorList>
            <consortium name="The Broad Institute Genomics Platform"/>
            <consortium name="The Broad Institute Genome Sequencing Center for Infectious Disease"/>
            <person name="Wu L."/>
            <person name="Ma J."/>
        </authorList>
    </citation>
    <scope>NUCLEOTIDE SEQUENCE [LARGE SCALE GENOMIC DNA]</scope>
    <source>
        <strain evidence="4 5">JCM 15896</strain>
    </source>
</reference>
<dbReference type="Proteomes" id="UP001500359">
    <property type="component" value="Unassembled WGS sequence"/>
</dbReference>
<evidence type="ECO:0000313" key="5">
    <source>
        <dbReference type="Proteomes" id="UP001500359"/>
    </source>
</evidence>
<evidence type="ECO:0000256" key="1">
    <source>
        <dbReference type="ARBA" id="ARBA00022737"/>
    </source>
</evidence>
<dbReference type="SMART" id="SM00028">
    <property type="entry name" value="TPR"/>
    <property type="match status" value="3"/>
</dbReference>
<dbReference type="PANTHER" id="PTHR44186:SF1">
    <property type="entry name" value="BARDET-BIEDL SYNDROME 4 PROTEIN"/>
    <property type="match status" value="1"/>
</dbReference>
<organism evidence="4 5">
    <name type="scientific">Aliiglaciecola litoralis</name>
    <dbReference type="NCBI Taxonomy" id="582857"/>
    <lineage>
        <taxon>Bacteria</taxon>
        <taxon>Pseudomonadati</taxon>
        <taxon>Pseudomonadota</taxon>
        <taxon>Gammaproteobacteria</taxon>
        <taxon>Alteromonadales</taxon>
        <taxon>Alteromonadaceae</taxon>
        <taxon>Aliiglaciecola</taxon>
    </lineage>
</organism>
<gene>
    <name evidence="4" type="ORF">GCM10009114_24390</name>
</gene>
<feature type="signal peptide" evidence="3">
    <location>
        <begin position="1"/>
        <end position="28"/>
    </location>
</feature>
<dbReference type="SUPFAM" id="SSF48452">
    <property type="entry name" value="TPR-like"/>
    <property type="match status" value="1"/>
</dbReference>
<dbReference type="Gene3D" id="1.25.40.10">
    <property type="entry name" value="Tetratricopeptide repeat domain"/>
    <property type="match status" value="2"/>
</dbReference>
<keyword evidence="3" id="KW-0732">Signal</keyword>
<evidence type="ECO:0000256" key="2">
    <source>
        <dbReference type="ARBA" id="ARBA00022803"/>
    </source>
</evidence>
<name>A0ABN1LLR2_9ALTE</name>
<proteinExistence type="predicted"/>
<sequence>MKKFVYKATAIATLGAAVMLSNYAAAQASPVECPDYKRPTTKIPGERTGKKIQKALEAYNEDMIAEAIVLLKDIDPSGSYDKAFTDNFLGKVLAGQDGKGEEALRYLKGAVTPQALNDREHAETVRLVADLSMQEKKYEQAVEYYKKWMEFTCKQDPDIYTRMAQAYYELKELDKMVEPSDKAIALYEKPNKNPYVLKLQSFYERKMYPQTVEVAEELVRIFPDNKAWWSQLGFFYMLVEDYKKALATFEIAYNNGFLSKKSEIKALSQLYATNDIPYKAAVVMEKYIKSGLVEKDDKSLASLANSWHQAREYKKAASYYEQAAQLKADPDYFRKQGILLHAAEDYKGALKALQRALDGGAEQEGRIHIAMMEAHIYTGNFKQAMVHVREAKKDKNVERTARAWEPYIKEKAKNRGIKL</sequence>
<evidence type="ECO:0000313" key="4">
    <source>
        <dbReference type="EMBL" id="GAA0857686.1"/>
    </source>
</evidence>
<protein>
    <submittedName>
        <fullName evidence="4">Tetratricopeptide repeat protein</fullName>
    </submittedName>
</protein>
<accession>A0ABN1LLR2</accession>
<keyword evidence="5" id="KW-1185">Reference proteome</keyword>